<dbReference type="AlphaFoldDB" id="A0A179GWI9"/>
<evidence type="ECO:0000313" key="2">
    <source>
        <dbReference type="EMBL" id="OAQ81848.1"/>
    </source>
</evidence>
<organism evidence="2 3">
    <name type="scientific">Purpureocillium lilacinum</name>
    <name type="common">Paecilomyces lilacinus</name>
    <dbReference type="NCBI Taxonomy" id="33203"/>
    <lineage>
        <taxon>Eukaryota</taxon>
        <taxon>Fungi</taxon>
        <taxon>Dikarya</taxon>
        <taxon>Ascomycota</taxon>
        <taxon>Pezizomycotina</taxon>
        <taxon>Sordariomycetes</taxon>
        <taxon>Hypocreomycetidae</taxon>
        <taxon>Hypocreales</taxon>
        <taxon>Ophiocordycipitaceae</taxon>
        <taxon>Purpureocillium</taxon>
    </lineage>
</organism>
<protein>
    <submittedName>
        <fullName evidence="2">F-box-like domain-containing protein</fullName>
    </submittedName>
</protein>
<dbReference type="EMBL" id="LSBH01000003">
    <property type="protein sequence ID" value="OAQ81848.1"/>
    <property type="molecule type" value="Genomic_DNA"/>
</dbReference>
<name>A0A179GWI9_PURLI</name>
<comment type="caution">
    <text evidence="2">The sequence shown here is derived from an EMBL/GenBank/DDBJ whole genome shotgun (WGS) entry which is preliminary data.</text>
</comment>
<feature type="region of interest" description="Disordered" evidence="1">
    <location>
        <begin position="1"/>
        <end position="49"/>
    </location>
</feature>
<accession>A0A179GWI9</accession>
<evidence type="ECO:0000313" key="3">
    <source>
        <dbReference type="Proteomes" id="UP000078240"/>
    </source>
</evidence>
<dbReference type="Proteomes" id="UP000078240">
    <property type="component" value="Unassembled WGS sequence"/>
</dbReference>
<reference evidence="2 3" key="1">
    <citation type="submission" date="2016-01" db="EMBL/GenBank/DDBJ databases">
        <title>Biosynthesis of antibiotic leucinostatins and their inhibition on Phytophthora in bio-control Purpureocillium lilacinum.</title>
        <authorList>
            <person name="Wang G."/>
            <person name="Liu Z."/>
            <person name="Lin R."/>
            <person name="Li E."/>
            <person name="Mao Z."/>
            <person name="Ling J."/>
            <person name="Yin W."/>
            <person name="Xie B."/>
        </authorList>
    </citation>
    <scope>NUCLEOTIDE SEQUENCE [LARGE SCALE GENOMIC DNA]</scope>
    <source>
        <strain evidence="2">PLBJ-1</strain>
    </source>
</reference>
<proteinExistence type="predicted"/>
<feature type="compositionally biased region" description="Basic and acidic residues" evidence="1">
    <location>
        <begin position="27"/>
        <end position="40"/>
    </location>
</feature>
<evidence type="ECO:0000256" key="1">
    <source>
        <dbReference type="SAM" id="MobiDB-lite"/>
    </source>
</evidence>
<sequence>MSTPLQDGTDAVSPCQRLPDVASLKLQDARHVDDQRRAGDSPKPPTLDQLPTEIVEHILGYFEQPLHMNLYELQYRRLHSPLARDAWNTRQKAVQSLRLVCRRLHDLASPLLFPYVSLSLDQESLDAVDRISRRPYLAAGVRGVMVDQTCRDGALVNGQRPFTEFNRELIEKLQRYAIDFYYDTHEFADDEGGHEEDKARACLEVRNFRVICNAWNANYRIPAGAESDDLVSDVAEAQKYVDLLRRGRAAYARAFEKQVRLVSDGTFLRVLAAAFARMPRLDTVNVGGRRLRLYANSRDQHRVLTDDDELERFVESQAWSRTETPPNNMFVEVLLATHAAGRRLRHIYAEDARLGTHVAVARPDEGADEDIGEKLRAVSQALESVHLFFDERLDPAEASFVDDYASTVTSGRELRALVLEGHARYHSMHRVELTSHTRCLATADWPCLRKLHVYYAAVSQTDLEALCGGLRDGSLHNLLLVSVFLISGLWADVLDALRSKVSRGEGCSARLLRPMGAEMRNLVERHVIEDEATRSAWEAQGFARLEPIVTQRAEWYLAGDPRVPVNPFRGELDEEHCKLRH</sequence>
<gene>
    <name evidence="2" type="ORF">VFPBJ_04432</name>
</gene>